<dbReference type="InterPro" id="IPR023009">
    <property type="entry name" value="Tyrosine_recombinase_XerC/XerD"/>
</dbReference>
<sequence length="308" mass="35745">MTWKTNDQFVLKFIDYLKNERIYSKNTVNSYLIDLKGFKLFLTKNGGFNGWDQVSRRDIEIYLQELTNNISQTSKLRKMSTLRSFFGYLSRRDILKVDPTETISLKSGEKKLPEFFYSYELKKVFSSLNANDSLTIRNKAMFELFYATGMRVSEIANLKLDQINFDLKIILVHGKGNKDRYVAFTDRTKESVMLYLDNSRGQLLAKNEDKGYVFLNSKGKKLTSRGIEYIMQKVFTAAGVGGKVHPHMLRHSFATELINNGADLRSVQELLGHESLSTTQIYTHISMQHLQNDYQKFFPRNNKKDEAK</sequence>
<keyword evidence="4 10" id="KW-0132">Cell division</keyword>
<feature type="domain" description="Core-binding (CB)" evidence="13">
    <location>
        <begin position="4"/>
        <end position="90"/>
    </location>
</feature>
<feature type="active site" evidence="10">
    <location>
        <position position="247"/>
    </location>
</feature>
<feature type="domain" description="Tyr recombinase" evidence="12">
    <location>
        <begin position="111"/>
        <end position="295"/>
    </location>
</feature>
<dbReference type="Pfam" id="PF02899">
    <property type="entry name" value="Phage_int_SAM_1"/>
    <property type="match status" value="1"/>
</dbReference>
<dbReference type="PANTHER" id="PTHR30349:SF77">
    <property type="entry name" value="TYROSINE RECOMBINASE XERC"/>
    <property type="match status" value="1"/>
</dbReference>
<proteinExistence type="inferred from homology"/>
<dbReference type="HAMAP" id="MF_01808">
    <property type="entry name" value="Recomb_XerC_XerD"/>
    <property type="match status" value="1"/>
</dbReference>
<dbReference type="PANTHER" id="PTHR30349">
    <property type="entry name" value="PHAGE INTEGRASE-RELATED"/>
    <property type="match status" value="1"/>
</dbReference>
<dbReference type="Pfam" id="PF00589">
    <property type="entry name" value="Phage_integrase"/>
    <property type="match status" value="1"/>
</dbReference>
<keyword evidence="7 10" id="KW-0238">DNA-binding</keyword>
<evidence type="ECO:0000256" key="9">
    <source>
        <dbReference type="ARBA" id="ARBA00023306"/>
    </source>
</evidence>
<name>A0ABS4ME84_9LACO</name>
<evidence type="ECO:0000313" key="14">
    <source>
        <dbReference type="EMBL" id="MBP2057998.1"/>
    </source>
</evidence>
<evidence type="ECO:0000259" key="12">
    <source>
        <dbReference type="PROSITE" id="PS51898"/>
    </source>
</evidence>
<feature type="active site" evidence="10">
    <location>
        <position position="250"/>
    </location>
</feature>
<dbReference type="InterPro" id="IPR050090">
    <property type="entry name" value="Tyrosine_recombinase_XerCD"/>
</dbReference>
<keyword evidence="8 10" id="KW-0233">DNA recombination</keyword>
<dbReference type="CDD" id="cd00798">
    <property type="entry name" value="INT_XerDC_C"/>
    <property type="match status" value="1"/>
</dbReference>
<comment type="function">
    <text evidence="10">Site-specific tyrosine recombinase, which acts by catalyzing the cutting and rejoining of the recombining DNA molecules. The XerC-XerD complex is essential to convert dimers of the bacterial chromosome into monomers to permit their segregation at cell division. It also contributes to the segregational stability of plasmids.</text>
</comment>
<evidence type="ECO:0000259" key="13">
    <source>
        <dbReference type="PROSITE" id="PS51900"/>
    </source>
</evidence>
<evidence type="ECO:0000256" key="4">
    <source>
        <dbReference type="ARBA" id="ARBA00022618"/>
    </source>
</evidence>
<feature type="active site" evidence="10">
    <location>
        <position position="273"/>
    </location>
</feature>
<dbReference type="InterPro" id="IPR011931">
    <property type="entry name" value="Recomb_XerC"/>
</dbReference>
<evidence type="ECO:0000256" key="3">
    <source>
        <dbReference type="ARBA" id="ARBA00022490"/>
    </source>
</evidence>
<organism evidence="14 15">
    <name type="scientific">Lactobacillus colini</name>
    <dbReference type="NCBI Taxonomy" id="1819254"/>
    <lineage>
        <taxon>Bacteria</taxon>
        <taxon>Bacillati</taxon>
        <taxon>Bacillota</taxon>
        <taxon>Bacilli</taxon>
        <taxon>Lactobacillales</taxon>
        <taxon>Lactobacillaceae</taxon>
        <taxon>Lactobacillus</taxon>
    </lineage>
</organism>
<keyword evidence="5 10" id="KW-0159">Chromosome partition</keyword>
<comment type="subunit">
    <text evidence="10">Forms a cyclic heterotetrameric complex composed of two molecules of XerC and two molecules of XerD.</text>
</comment>
<dbReference type="InterPro" id="IPR044068">
    <property type="entry name" value="CB"/>
</dbReference>
<dbReference type="NCBIfam" id="TIGR02224">
    <property type="entry name" value="recomb_XerC"/>
    <property type="match status" value="1"/>
</dbReference>
<accession>A0ABS4ME84</accession>
<feature type="active site" description="O-(3'-phospho-DNA)-tyrosine intermediate" evidence="10">
    <location>
        <position position="282"/>
    </location>
</feature>
<evidence type="ECO:0000313" key="15">
    <source>
        <dbReference type="Proteomes" id="UP001519292"/>
    </source>
</evidence>
<keyword evidence="15" id="KW-1185">Reference proteome</keyword>
<dbReference type="RefSeq" id="WP_209686736.1">
    <property type="nucleotide sequence ID" value="NZ_JAGGLU010000005.1"/>
</dbReference>
<evidence type="ECO:0000256" key="7">
    <source>
        <dbReference type="ARBA" id="ARBA00023125"/>
    </source>
</evidence>
<evidence type="ECO:0000256" key="10">
    <source>
        <dbReference type="HAMAP-Rule" id="MF_01808"/>
    </source>
</evidence>
<dbReference type="InterPro" id="IPR004107">
    <property type="entry name" value="Integrase_SAM-like_N"/>
</dbReference>
<dbReference type="InterPro" id="IPR010998">
    <property type="entry name" value="Integrase_recombinase_N"/>
</dbReference>
<dbReference type="Gene3D" id="1.10.443.10">
    <property type="entry name" value="Intergrase catalytic core"/>
    <property type="match status" value="1"/>
</dbReference>
<keyword evidence="6 10" id="KW-0229">DNA integration</keyword>
<dbReference type="PROSITE" id="PS51900">
    <property type="entry name" value="CB"/>
    <property type="match status" value="1"/>
</dbReference>
<evidence type="ECO:0000256" key="11">
    <source>
        <dbReference type="NCBIfam" id="TIGR02224"/>
    </source>
</evidence>
<feature type="active site" evidence="10">
    <location>
        <position position="175"/>
    </location>
</feature>
<dbReference type="EMBL" id="JAGGLU010000005">
    <property type="protein sequence ID" value="MBP2057998.1"/>
    <property type="molecule type" value="Genomic_DNA"/>
</dbReference>
<comment type="subcellular location">
    <subcellularLocation>
        <location evidence="1 10">Cytoplasm</location>
    </subcellularLocation>
</comment>
<dbReference type="NCBIfam" id="NF040815">
    <property type="entry name" value="recomb_XerA_Arch"/>
    <property type="match status" value="1"/>
</dbReference>
<protein>
    <recommendedName>
        <fullName evidence="10 11">Tyrosine recombinase XerC</fullName>
    </recommendedName>
</protein>
<evidence type="ECO:0000256" key="1">
    <source>
        <dbReference type="ARBA" id="ARBA00004496"/>
    </source>
</evidence>
<dbReference type="SUPFAM" id="SSF56349">
    <property type="entry name" value="DNA breaking-rejoining enzymes"/>
    <property type="match status" value="1"/>
</dbReference>
<gene>
    <name evidence="10" type="primary">xerC</name>
    <name evidence="14" type="ORF">J2Z60_001173</name>
</gene>
<dbReference type="InterPro" id="IPR002104">
    <property type="entry name" value="Integrase_catalytic"/>
</dbReference>
<evidence type="ECO:0000256" key="5">
    <source>
        <dbReference type="ARBA" id="ARBA00022829"/>
    </source>
</evidence>
<comment type="caution">
    <text evidence="14">The sequence shown here is derived from an EMBL/GenBank/DDBJ whole genome shotgun (WGS) entry which is preliminary data.</text>
</comment>
<dbReference type="InterPro" id="IPR013762">
    <property type="entry name" value="Integrase-like_cat_sf"/>
</dbReference>
<dbReference type="InterPro" id="IPR011010">
    <property type="entry name" value="DNA_brk_join_enz"/>
</dbReference>
<dbReference type="Proteomes" id="UP001519292">
    <property type="component" value="Unassembled WGS sequence"/>
</dbReference>
<evidence type="ECO:0000256" key="8">
    <source>
        <dbReference type="ARBA" id="ARBA00023172"/>
    </source>
</evidence>
<comment type="similarity">
    <text evidence="2 10">Belongs to the 'phage' integrase family. XerC subfamily.</text>
</comment>
<dbReference type="Gene3D" id="1.10.150.130">
    <property type="match status" value="1"/>
</dbReference>
<keyword evidence="9 10" id="KW-0131">Cell cycle</keyword>
<dbReference type="PROSITE" id="PS51898">
    <property type="entry name" value="TYR_RECOMBINASE"/>
    <property type="match status" value="1"/>
</dbReference>
<evidence type="ECO:0000256" key="2">
    <source>
        <dbReference type="ARBA" id="ARBA00006657"/>
    </source>
</evidence>
<reference evidence="14 15" key="1">
    <citation type="submission" date="2021-03" db="EMBL/GenBank/DDBJ databases">
        <title>Genomic Encyclopedia of Type Strains, Phase IV (KMG-IV): sequencing the most valuable type-strain genomes for metagenomic binning, comparative biology and taxonomic classification.</title>
        <authorList>
            <person name="Goeker M."/>
        </authorList>
    </citation>
    <scope>NUCLEOTIDE SEQUENCE [LARGE SCALE GENOMIC DNA]</scope>
    <source>
        <strain evidence="14 15">DSM 101872</strain>
    </source>
</reference>
<evidence type="ECO:0000256" key="6">
    <source>
        <dbReference type="ARBA" id="ARBA00022908"/>
    </source>
</evidence>
<keyword evidence="3 10" id="KW-0963">Cytoplasm</keyword>
<feature type="active site" evidence="10">
    <location>
        <position position="151"/>
    </location>
</feature>